<gene>
    <name evidence="1" type="ORF">CY34DRAFT_255445</name>
</gene>
<dbReference type="AlphaFoldDB" id="A0A0D0ARI5"/>
<dbReference type="HOGENOM" id="CLU_2428521_0_0_1"/>
<reference evidence="2" key="2">
    <citation type="submission" date="2015-01" db="EMBL/GenBank/DDBJ databases">
        <title>Evolutionary Origins and Diversification of the Mycorrhizal Mutualists.</title>
        <authorList>
            <consortium name="DOE Joint Genome Institute"/>
            <consortium name="Mycorrhizal Genomics Consortium"/>
            <person name="Kohler A."/>
            <person name="Kuo A."/>
            <person name="Nagy L.G."/>
            <person name="Floudas D."/>
            <person name="Copeland A."/>
            <person name="Barry K.W."/>
            <person name="Cichocki N."/>
            <person name="Veneault-Fourrey C."/>
            <person name="LaButti K."/>
            <person name="Lindquist E.A."/>
            <person name="Lipzen A."/>
            <person name="Lundell T."/>
            <person name="Morin E."/>
            <person name="Murat C."/>
            <person name="Riley R."/>
            <person name="Ohm R."/>
            <person name="Sun H."/>
            <person name="Tunlid A."/>
            <person name="Henrissat B."/>
            <person name="Grigoriev I.V."/>
            <person name="Hibbett D.S."/>
            <person name="Martin F."/>
        </authorList>
    </citation>
    <scope>NUCLEOTIDE SEQUENCE [LARGE SCALE GENOMIC DNA]</scope>
    <source>
        <strain evidence="2">UH-Slu-Lm8-n1</strain>
    </source>
</reference>
<dbReference type="Proteomes" id="UP000054485">
    <property type="component" value="Unassembled WGS sequence"/>
</dbReference>
<proteinExistence type="predicted"/>
<organism evidence="1 2">
    <name type="scientific">Suillus luteus UH-Slu-Lm8-n1</name>
    <dbReference type="NCBI Taxonomy" id="930992"/>
    <lineage>
        <taxon>Eukaryota</taxon>
        <taxon>Fungi</taxon>
        <taxon>Dikarya</taxon>
        <taxon>Basidiomycota</taxon>
        <taxon>Agaricomycotina</taxon>
        <taxon>Agaricomycetes</taxon>
        <taxon>Agaricomycetidae</taxon>
        <taxon>Boletales</taxon>
        <taxon>Suillineae</taxon>
        <taxon>Suillaceae</taxon>
        <taxon>Suillus</taxon>
    </lineage>
</organism>
<sequence>MCMLEDQSITCRQHLPGKWVKQKHNLDTGKLVVGPFKIRWVQLHFDYPRTPSLEEAAHSQVRYGSTPLNFSPYPRTIINFQDINPPPVQSL</sequence>
<evidence type="ECO:0000313" key="2">
    <source>
        <dbReference type="Proteomes" id="UP000054485"/>
    </source>
</evidence>
<keyword evidence="2" id="KW-1185">Reference proteome</keyword>
<accession>A0A0D0ARI5</accession>
<dbReference type="InParanoid" id="A0A0D0ARI5"/>
<evidence type="ECO:0000313" key="1">
    <source>
        <dbReference type="EMBL" id="KIK40674.1"/>
    </source>
</evidence>
<dbReference type="EMBL" id="KN835294">
    <property type="protein sequence ID" value="KIK40674.1"/>
    <property type="molecule type" value="Genomic_DNA"/>
</dbReference>
<reference evidence="1 2" key="1">
    <citation type="submission" date="2014-04" db="EMBL/GenBank/DDBJ databases">
        <authorList>
            <consortium name="DOE Joint Genome Institute"/>
            <person name="Kuo A."/>
            <person name="Ruytinx J."/>
            <person name="Rineau F."/>
            <person name="Colpaert J."/>
            <person name="Kohler A."/>
            <person name="Nagy L.G."/>
            <person name="Floudas D."/>
            <person name="Copeland A."/>
            <person name="Barry K.W."/>
            <person name="Cichocki N."/>
            <person name="Veneault-Fourrey C."/>
            <person name="LaButti K."/>
            <person name="Lindquist E.A."/>
            <person name="Lipzen A."/>
            <person name="Lundell T."/>
            <person name="Morin E."/>
            <person name="Murat C."/>
            <person name="Sun H."/>
            <person name="Tunlid A."/>
            <person name="Henrissat B."/>
            <person name="Grigoriev I.V."/>
            <person name="Hibbett D.S."/>
            <person name="Martin F."/>
            <person name="Nordberg H.P."/>
            <person name="Cantor M.N."/>
            <person name="Hua S.X."/>
        </authorList>
    </citation>
    <scope>NUCLEOTIDE SEQUENCE [LARGE SCALE GENOMIC DNA]</scope>
    <source>
        <strain evidence="1 2">UH-Slu-Lm8-n1</strain>
    </source>
</reference>
<name>A0A0D0ARI5_9AGAM</name>
<protein>
    <submittedName>
        <fullName evidence="1">Uncharacterized protein</fullName>
    </submittedName>
</protein>